<dbReference type="Gene3D" id="3.40.50.300">
    <property type="entry name" value="P-loop containing nucleotide triphosphate hydrolases"/>
    <property type="match status" value="1"/>
</dbReference>
<dbReference type="eggNOG" id="COG1116">
    <property type="taxonomic scope" value="Bacteria"/>
</dbReference>
<dbReference type="InterPro" id="IPR003439">
    <property type="entry name" value="ABC_transporter-like_ATP-bd"/>
</dbReference>
<keyword evidence="1" id="KW-0813">Transport</keyword>
<dbReference type="PROSITE" id="PS00211">
    <property type="entry name" value="ABC_TRANSPORTER_1"/>
    <property type="match status" value="1"/>
</dbReference>
<dbReference type="PROSITE" id="PS50893">
    <property type="entry name" value="ABC_TRANSPORTER_2"/>
    <property type="match status" value="1"/>
</dbReference>
<dbReference type="PANTHER" id="PTHR42788:SF2">
    <property type="entry name" value="ABC TRANSPORTER ATP-BINDING PROTEIN"/>
    <property type="match status" value="1"/>
</dbReference>
<evidence type="ECO:0000256" key="3">
    <source>
        <dbReference type="ARBA" id="ARBA00022840"/>
    </source>
</evidence>
<evidence type="ECO:0000256" key="1">
    <source>
        <dbReference type="ARBA" id="ARBA00022448"/>
    </source>
</evidence>
<proteinExistence type="predicted"/>
<comment type="caution">
    <text evidence="5">The sequence shown here is derived from an EMBL/GenBank/DDBJ whole genome shotgun (WGS) entry which is preliminary data.</text>
</comment>
<dbReference type="EMBL" id="MJIH01000001">
    <property type="protein sequence ID" value="OLR64678.1"/>
    <property type="molecule type" value="Genomic_DNA"/>
</dbReference>
<keyword evidence="6" id="KW-1185">Reference proteome</keyword>
<dbReference type="GO" id="GO:0005524">
    <property type="term" value="F:ATP binding"/>
    <property type="evidence" value="ECO:0007669"/>
    <property type="project" value="UniProtKB-KW"/>
</dbReference>
<evidence type="ECO:0000313" key="5">
    <source>
        <dbReference type="EMBL" id="OLR64678.1"/>
    </source>
</evidence>
<accession>A0A1U7LZ98</accession>
<gene>
    <name evidence="5" type="ORF">BIV18_03560</name>
</gene>
<name>A0A1U7LZ98_9FIRM</name>
<dbReference type="SUPFAM" id="SSF52540">
    <property type="entry name" value="P-loop containing nucleoside triphosphate hydrolases"/>
    <property type="match status" value="1"/>
</dbReference>
<dbReference type="InterPro" id="IPR027417">
    <property type="entry name" value="P-loop_NTPase"/>
</dbReference>
<keyword evidence="3 5" id="KW-0067">ATP-binding</keyword>
<organism evidence="5 6">
    <name type="scientific">Peptoniphilus porci</name>
    <dbReference type="NCBI Taxonomy" id="2652280"/>
    <lineage>
        <taxon>Bacteria</taxon>
        <taxon>Bacillati</taxon>
        <taxon>Bacillota</taxon>
        <taxon>Tissierellia</taxon>
        <taxon>Tissierellales</taxon>
        <taxon>Peptoniphilaceae</taxon>
        <taxon>Peptoniphilus</taxon>
    </lineage>
</organism>
<dbReference type="STRING" id="1465756.BIV18_03560"/>
<dbReference type="InterPro" id="IPR003593">
    <property type="entry name" value="AAA+_ATPase"/>
</dbReference>
<dbReference type="InterPro" id="IPR050166">
    <property type="entry name" value="ABC_transporter_ATP-bind"/>
</dbReference>
<dbReference type="GO" id="GO:0016887">
    <property type="term" value="F:ATP hydrolysis activity"/>
    <property type="evidence" value="ECO:0007669"/>
    <property type="project" value="InterPro"/>
</dbReference>
<dbReference type="AlphaFoldDB" id="A0A1U7LZ98"/>
<feature type="domain" description="ABC transporter" evidence="4">
    <location>
        <begin position="8"/>
        <end position="235"/>
    </location>
</feature>
<dbReference type="SMART" id="SM00382">
    <property type="entry name" value="AAA"/>
    <property type="match status" value="1"/>
</dbReference>
<dbReference type="Pfam" id="PF00005">
    <property type="entry name" value="ABC_tran"/>
    <property type="match status" value="1"/>
</dbReference>
<dbReference type="PANTHER" id="PTHR42788">
    <property type="entry name" value="TAURINE IMPORT ATP-BINDING PROTEIN-RELATED"/>
    <property type="match status" value="1"/>
</dbReference>
<dbReference type="InterPro" id="IPR017871">
    <property type="entry name" value="ABC_transporter-like_CS"/>
</dbReference>
<evidence type="ECO:0000313" key="6">
    <source>
        <dbReference type="Proteomes" id="UP000187166"/>
    </source>
</evidence>
<dbReference type="CDD" id="cd03293">
    <property type="entry name" value="ABC_NrtD_SsuB_transporters"/>
    <property type="match status" value="1"/>
</dbReference>
<evidence type="ECO:0000259" key="4">
    <source>
        <dbReference type="PROSITE" id="PS50893"/>
    </source>
</evidence>
<sequence length="250" mass="28114">MSEKLEILRVSDVDKSFGDKEVLKGINIVLNKGELVSLVGVSGSGKTTLFNIIAGLLKPDRGKVFLKGEDITGRSGKVSYMLQKDLLLPYMTIIDNVSLPLILRGNKKKVAREKVSGLFKDFGLEGTQEKFPSQLSGGMAQRAALLRTYVFSNEVALLDEPFSALDAITKASIHKWYKKIIGEMKISTIFITHDIEEAVKISDRIYILGKNPGTIIDEIEIKEDFKENFFEDKKFIEYKKHIIEKLDKII</sequence>
<reference evidence="5 6" key="1">
    <citation type="journal article" date="2016" name="Appl. Environ. Microbiol.">
        <title>Function and Phylogeny of Bacterial Butyryl Coenzyme A:Acetate Transferases and Their Diversity in the Proximal Colon of Swine.</title>
        <authorList>
            <person name="Trachsel J."/>
            <person name="Bayles D.O."/>
            <person name="Looft T."/>
            <person name="Levine U.Y."/>
            <person name="Allen H.K."/>
        </authorList>
    </citation>
    <scope>NUCLEOTIDE SEQUENCE [LARGE SCALE GENOMIC DNA]</scope>
    <source>
        <strain evidence="5 6">35-6-1</strain>
    </source>
</reference>
<protein>
    <submittedName>
        <fullName evidence="5">Nitrate ABC transporter ATP-binding protein</fullName>
    </submittedName>
</protein>
<dbReference type="Proteomes" id="UP000187166">
    <property type="component" value="Unassembled WGS sequence"/>
</dbReference>
<keyword evidence="2" id="KW-0547">Nucleotide-binding</keyword>
<evidence type="ECO:0000256" key="2">
    <source>
        <dbReference type="ARBA" id="ARBA00022741"/>
    </source>
</evidence>